<dbReference type="InterPro" id="IPR001347">
    <property type="entry name" value="SIS_dom"/>
</dbReference>
<dbReference type="SUPFAM" id="SSF53697">
    <property type="entry name" value="SIS domain"/>
    <property type="match status" value="1"/>
</dbReference>
<comment type="caution">
    <text evidence="3">The sequence shown here is derived from an EMBL/GenBank/DDBJ whole genome shotgun (WGS) entry which is preliminary data.</text>
</comment>
<keyword evidence="4" id="KW-1185">Reference proteome</keyword>
<dbReference type="PANTHER" id="PTHR43443:SF1">
    <property type="entry name" value="3-HEXULOSE-6-PHOSPHATE ISOMERASE"/>
    <property type="match status" value="1"/>
</dbReference>
<evidence type="ECO:0000313" key="3">
    <source>
        <dbReference type="EMBL" id="MDR6289716.1"/>
    </source>
</evidence>
<dbReference type="InterPro" id="IPR017552">
    <property type="entry name" value="PHI/rmpB"/>
</dbReference>
<dbReference type="PROSITE" id="PS51464">
    <property type="entry name" value="SIS"/>
    <property type="match status" value="1"/>
</dbReference>
<evidence type="ECO:0000259" key="2">
    <source>
        <dbReference type="PROSITE" id="PS51464"/>
    </source>
</evidence>
<dbReference type="RefSeq" id="WP_309793994.1">
    <property type="nucleotide sequence ID" value="NZ_JAVDPW010000003.1"/>
</dbReference>
<accession>A0ABU1JM75</accession>
<keyword evidence="3" id="KW-0413">Isomerase</keyword>
<dbReference type="EMBL" id="JAVDPW010000003">
    <property type="protein sequence ID" value="MDR6289716.1"/>
    <property type="molecule type" value="Genomic_DNA"/>
</dbReference>
<comment type="similarity">
    <text evidence="1">Belongs to the SIS family. PHI subfamily.</text>
</comment>
<dbReference type="CDD" id="cd05005">
    <property type="entry name" value="SIS_PHI"/>
    <property type="match status" value="1"/>
</dbReference>
<dbReference type="InterPro" id="IPR046348">
    <property type="entry name" value="SIS_dom_sf"/>
</dbReference>
<feature type="domain" description="SIS" evidence="2">
    <location>
        <begin position="31"/>
        <end position="175"/>
    </location>
</feature>
<protein>
    <submittedName>
        <fullName evidence="3">6-phospho-3-hexuloisomerase</fullName>
        <ecNumber evidence="3">5.3.1.27</ecNumber>
    </submittedName>
</protein>
<organism evidence="3 4">
    <name type="scientific">Inquilinus ginsengisoli</name>
    <dbReference type="NCBI Taxonomy" id="363840"/>
    <lineage>
        <taxon>Bacteria</taxon>
        <taxon>Pseudomonadati</taxon>
        <taxon>Pseudomonadota</taxon>
        <taxon>Alphaproteobacteria</taxon>
        <taxon>Rhodospirillales</taxon>
        <taxon>Rhodospirillaceae</taxon>
        <taxon>Inquilinus</taxon>
    </lineage>
</organism>
<reference evidence="3 4" key="1">
    <citation type="submission" date="2023-07" db="EMBL/GenBank/DDBJ databases">
        <title>Sorghum-associated microbial communities from plants grown in Nebraska, USA.</title>
        <authorList>
            <person name="Schachtman D."/>
        </authorList>
    </citation>
    <scope>NUCLEOTIDE SEQUENCE [LARGE SCALE GENOMIC DNA]</scope>
    <source>
        <strain evidence="3 4">584</strain>
    </source>
</reference>
<gene>
    <name evidence="3" type="ORF">E9232_002231</name>
</gene>
<dbReference type="EC" id="5.3.1.27" evidence="3"/>
<evidence type="ECO:0000313" key="4">
    <source>
        <dbReference type="Proteomes" id="UP001262410"/>
    </source>
</evidence>
<evidence type="ECO:0000256" key="1">
    <source>
        <dbReference type="ARBA" id="ARBA00009235"/>
    </source>
</evidence>
<name>A0ABU1JM75_9PROT</name>
<proteinExistence type="inferred from homology"/>
<dbReference type="PANTHER" id="PTHR43443">
    <property type="entry name" value="3-HEXULOSE-6-PHOSPHATE ISOMERASE"/>
    <property type="match status" value="1"/>
</dbReference>
<dbReference type="Proteomes" id="UP001262410">
    <property type="component" value="Unassembled WGS sequence"/>
</dbReference>
<dbReference type="GO" id="GO:0043800">
    <property type="term" value="F:6-phospho-3-hexuloisomerase activity"/>
    <property type="evidence" value="ECO:0007669"/>
    <property type="project" value="UniProtKB-EC"/>
</dbReference>
<dbReference type="Gene3D" id="3.40.50.10490">
    <property type="entry name" value="Glucose-6-phosphate isomerase like protein, domain 1"/>
    <property type="match status" value="1"/>
</dbReference>
<sequence>MPDTLGALAEVALDEIGGVFRRLDPDAIDPVLDALAGAGRVVCHGVGREGLMMRALAMRLYHLGLDAHVVGDMSAPPVGPGDLLVVSAGPGGFATIDGLMRVARDAGGRTLLFTAQPQGSAAALADTVFVLPAQTMANDTGPAVASVLPMGSLYEGAQFLLFELVVLALRDRLGIAPEAMRARHTNLE</sequence>